<evidence type="ECO:0000313" key="2">
    <source>
        <dbReference type="EMBL" id="QFG74213.1"/>
    </source>
</evidence>
<reference evidence="2" key="1">
    <citation type="journal article" date="2019" name="Philos. Trans. R. Soc. Lond., B, Biol. Sci.">
        <title>Targeted metagenomic recovery of four divergent viruses reveals shared and distinctive characteristics of giant viruses of marine eukaryotes.</title>
        <authorList>
            <person name="Needham D.M."/>
            <person name="Poirier C."/>
            <person name="Hehenberger E."/>
            <person name="Jimenez V."/>
            <person name="Swalwell J.E."/>
            <person name="Santoro A.E."/>
            <person name="Worden A.Z."/>
        </authorList>
    </citation>
    <scope>NUCLEOTIDE SEQUENCE</scope>
    <source>
        <strain evidence="2">MPacV-611</strain>
    </source>
</reference>
<proteinExistence type="predicted"/>
<keyword evidence="1" id="KW-0472">Membrane</keyword>
<name>A0A5J6VK47_9VIRU</name>
<feature type="transmembrane region" description="Helical" evidence="1">
    <location>
        <begin position="47"/>
        <end position="67"/>
    </location>
</feature>
<keyword evidence="1" id="KW-1133">Transmembrane helix</keyword>
<organism evidence="2">
    <name type="scientific">Megaviridae environmental sample</name>
    <dbReference type="NCBI Taxonomy" id="1737588"/>
    <lineage>
        <taxon>Viruses</taxon>
        <taxon>Varidnaviria</taxon>
        <taxon>Bamfordvirae</taxon>
        <taxon>Nucleocytoviricota</taxon>
        <taxon>Megaviricetes</taxon>
        <taxon>Imitervirales</taxon>
        <taxon>Mimiviridae</taxon>
        <taxon>environmental samples</taxon>
    </lineage>
</organism>
<evidence type="ECO:0000256" key="1">
    <source>
        <dbReference type="SAM" id="Phobius"/>
    </source>
</evidence>
<dbReference type="EMBL" id="MN448284">
    <property type="protein sequence ID" value="QFG74213.1"/>
    <property type="molecule type" value="Genomic_DNA"/>
</dbReference>
<sequence>MDNIKEDSYDIELKNKYFFISNFKCFFFPSIVIFPLMLLFPNFKNNFYIFLSSFMSLFIFIWIIPYLSKISYTKPIYFEDLDDNNNDNSVVRNKILYNIELSKKFKDRFIFYQQLLTGITFGIVIEYLYYRYNSEEYKTIELLGLIGGILSLLAKIIRLSGKMMLFVLYRLKKQEKENLLSELNLNN</sequence>
<feature type="transmembrane region" description="Helical" evidence="1">
    <location>
        <begin position="142"/>
        <end position="169"/>
    </location>
</feature>
<keyword evidence="1" id="KW-0812">Transmembrane</keyword>
<feature type="transmembrane region" description="Helical" evidence="1">
    <location>
        <begin position="109"/>
        <end position="130"/>
    </location>
</feature>
<feature type="transmembrane region" description="Helical" evidence="1">
    <location>
        <begin position="21"/>
        <end position="41"/>
    </location>
</feature>
<protein>
    <submittedName>
        <fullName evidence="2">Uncharacterized protein</fullName>
    </submittedName>
</protein>
<accession>A0A5J6VK47</accession>